<dbReference type="GO" id="GO:0042555">
    <property type="term" value="C:MCM complex"/>
    <property type="evidence" value="ECO:0007669"/>
    <property type="project" value="TreeGrafter"/>
</dbReference>
<evidence type="ECO:0000256" key="1">
    <source>
        <dbReference type="ARBA" id="ARBA00004123"/>
    </source>
</evidence>
<dbReference type="SUPFAM" id="SSF52540">
    <property type="entry name" value="P-loop containing nucleoside triphosphate hydrolases"/>
    <property type="match status" value="1"/>
</dbReference>
<dbReference type="GO" id="GO:0005634">
    <property type="term" value="C:nucleus"/>
    <property type="evidence" value="ECO:0007669"/>
    <property type="project" value="UniProtKB-SubCell"/>
</dbReference>
<dbReference type="InterPro" id="IPR001208">
    <property type="entry name" value="MCM_dom"/>
</dbReference>
<dbReference type="Pfam" id="PF00493">
    <property type="entry name" value="MCM"/>
    <property type="match status" value="1"/>
</dbReference>
<keyword evidence="9" id="KW-0131">Cell cycle</keyword>
<dbReference type="PANTHER" id="PTHR11630">
    <property type="entry name" value="DNA REPLICATION LICENSING FACTOR MCM FAMILY MEMBER"/>
    <property type="match status" value="1"/>
</dbReference>
<evidence type="ECO:0000256" key="4">
    <source>
        <dbReference type="ARBA" id="ARBA00022741"/>
    </source>
</evidence>
<dbReference type="Gene3D" id="3.40.50.300">
    <property type="entry name" value="P-loop containing nucleotide triphosphate hydrolases"/>
    <property type="match status" value="1"/>
</dbReference>
<dbReference type="PRINTS" id="PR01657">
    <property type="entry name" value="MCMFAMILY"/>
</dbReference>
<evidence type="ECO:0000256" key="2">
    <source>
        <dbReference type="ARBA" id="ARBA00008010"/>
    </source>
</evidence>
<keyword evidence="5" id="KW-0378">Hydrolase</keyword>
<dbReference type="InterPro" id="IPR041562">
    <property type="entry name" value="MCM_lid"/>
</dbReference>
<dbReference type="GO" id="GO:1902969">
    <property type="term" value="P:mitotic DNA replication"/>
    <property type="evidence" value="ECO:0007669"/>
    <property type="project" value="TreeGrafter"/>
</dbReference>
<evidence type="ECO:0000256" key="7">
    <source>
        <dbReference type="ARBA" id="ARBA00023125"/>
    </source>
</evidence>
<dbReference type="EMBL" id="HBJA01055374">
    <property type="protein sequence ID" value="CAE0808505.1"/>
    <property type="molecule type" value="Transcribed_RNA"/>
</dbReference>
<sequence>MDTDDQVAIHEAMEQQTISIAKAGIKATLNARTSILAAANPIGGRYDTRKPLKANVGLSPPIMSRFDLFFVVLDDLSPEADYRLADHIVGLHQQGEASLPTHYTPEDFLLFRRKGKNMHPILTEGAQRMLVACYRDLRQNDKTKKNNSYRITTRQLESMIRLSEAVARVHLSQEVKEEHVKLALHVMRSSFTRVEQPSVEVVMPRGTAEEAKTKGKSKDSAVEKVPMEHYQRIRVLLLTKLCSTDEITRKGISENELKQWYFDTVQEVQEAALLQEVELVDKVLERLIAEEAITVITVLDEVGDQPEASGNRLLAIHPNLPPDSIAQDTR</sequence>
<evidence type="ECO:0000256" key="9">
    <source>
        <dbReference type="ARBA" id="ARBA00023306"/>
    </source>
</evidence>
<evidence type="ECO:0000256" key="3">
    <source>
        <dbReference type="ARBA" id="ARBA00022705"/>
    </source>
</evidence>
<evidence type="ECO:0000256" key="8">
    <source>
        <dbReference type="ARBA" id="ARBA00023242"/>
    </source>
</evidence>
<evidence type="ECO:0000256" key="5">
    <source>
        <dbReference type="ARBA" id="ARBA00022806"/>
    </source>
</evidence>
<dbReference type="GO" id="GO:0000727">
    <property type="term" value="P:double-strand break repair via break-induced replication"/>
    <property type="evidence" value="ECO:0007669"/>
    <property type="project" value="TreeGrafter"/>
</dbReference>
<name>A0A7S4CWA9_9EUGL</name>
<accession>A0A7S4CWA9</accession>
<dbReference type="Pfam" id="PF17855">
    <property type="entry name" value="MCM_lid"/>
    <property type="match status" value="1"/>
</dbReference>
<dbReference type="GO" id="GO:0005524">
    <property type="term" value="F:ATP binding"/>
    <property type="evidence" value="ECO:0007669"/>
    <property type="project" value="UniProtKB-KW"/>
</dbReference>
<comment type="similarity">
    <text evidence="2 10">Belongs to the MCM family.</text>
</comment>
<dbReference type="SMART" id="SM00350">
    <property type="entry name" value="MCM"/>
    <property type="match status" value="1"/>
</dbReference>
<dbReference type="PANTHER" id="PTHR11630:SF43">
    <property type="entry name" value="DNA REPLICATION LICENSING FACTOR MCM6"/>
    <property type="match status" value="1"/>
</dbReference>
<evidence type="ECO:0000256" key="6">
    <source>
        <dbReference type="ARBA" id="ARBA00022840"/>
    </source>
</evidence>
<dbReference type="GO" id="GO:0003697">
    <property type="term" value="F:single-stranded DNA binding"/>
    <property type="evidence" value="ECO:0007669"/>
    <property type="project" value="TreeGrafter"/>
</dbReference>
<evidence type="ECO:0000313" key="12">
    <source>
        <dbReference type="EMBL" id="CAE0808505.1"/>
    </source>
</evidence>
<proteinExistence type="inferred from homology"/>
<dbReference type="PROSITE" id="PS50051">
    <property type="entry name" value="MCM_2"/>
    <property type="match status" value="1"/>
</dbReference>
<keyword evidence="8" id="KW-0539">Nucleus</keyword>
<gene>
    <name evidence="12" type="ORF">EGYM00163_LOCUS19636</name>
</gene>
<keyword evidence="4 10" id="KW-0547">Nucleotide-binding</keyword>
<keyword evidence="6 10" id="KW-0067">ATP-binding</keyword>
<protein>
    <recommendedName>
        <fullName evidence="11">MCM C-terminal AAA(+) ATPase domain-containing protein</fullName>
    </recommendedName>
</protein>
<keyword evidence="7 10" id="KW-0238">DNA-binding</keyword>
<keyword evidence="5" id="KW-0347">Helicase</keyword>
<dbReference type="InterPro" id="IPR031327">
    <property type="entry name" value="MCM"/>
</dbReference>
<feature type="domain" description="MCM C-terminal AAA(+) ATPase" evidence="11">
    <location>
        <begin position="1"/>
        <end position="88"/>
    </location>
</feature>
<evidence type="ECO:0000259" key="11">
    <source>
        <dbReference type="PROSITE" id="PS50051"/>
    </source>
</evidence>
<organism evidence="12">
    <name type="scientific">Eutreptiella gymnastica</name>
    <dbReference type="NCBI Taxonomy" id="73025"/>
    <lineage>
        <taxon>Eukaryota</taxon>
        <taxon>Discoba</taxon>
        <taxon>Euglenozoa</taxon>
        <taxon>Euglenida</taxon>
        <taxon>Spirocuta</taxon>
        <taxon>Euglenophyceae</taxon>
        <taxon>Eutreptiales</taxon>
        <taxon>Eutreptiaceae</taxon>
        <taxon>Eutreptiella</taxon>
    </lineage>
</organism>
<dbReference type="GO" id="GO:1990518">
    <property type="term" value="F:single-stranded 3'-5' DNA helicase activity"/>
    <property type="evidence" value="ECO:0007669"/>
    <property type="project" value="TreeGrafter"/>
</dbReference>
<dbReference type="Gene3D" id="1.20.58.870">
    <property type="match status" value="1"/>
</dbReference>
<keyword evidence="3" id="KW-0235">DNA replication</keyword>
<dbReference type="InterPro" id="IPR027417">
    <property type="entry name" value="P-loop_NTPase"/>
</dbReference>
<evidence type="ECO:0000256" key="10">
    <source>
        <dbReference type="RuleBase" id="RU004070"/>
    </source>
</evidence>
<dbReference type="AlphaFoldDB" id="A0A7S4CWA9"/>
<comment type="subcellular location">
    <subcellularLocation>
        <location evidence="1">Nucleus</location>
    </subcellularLocation>
</comment>
<dbReference type="Pfam" id="PF18263">
    <property type="entry name" value="WHD_MCM6"/>
    <property type="match status" value="1"/>
</dbReference>
<dbReference type="InterPro" id="IPR041024">
    <property type="entry name" value="Mcm6_C"/>
</dbReference>
<reference evidence="12" key="1">
    <citation type="submission" date="2021-01" db="EMBL/GenBank/DDBJ databases">
        <authorList>
            <person name="Corre E."/>
            <person name="Pelletier E."/>
            <person name="Niang G."/>
            <person name="Scheremetjew M."/>
            <person name="Finn R."/>
            <person name="Kale V."/>
            <person name="Holt S."/>
            <person name="Cochrane G."/>
            <person name="Meng A."/>
            <person name="Brown T."/>
            <person name="Cohen L."/>
        </authorList>
    </citation>
    <scope>NUCLEOTIDE SEQUENCE</scope>
    <source>
        <strain evidence="12">CCMP1594</strain>
    </source>
</reference>